<dbReference type="STRING" id="29563.SAMN02983006_02299"/>
<dbReference type="GO" id="GO:0005886">
    <property type="term" value="C:plasma membrane"/>
    <property type="evidence" value="ECO:0007669"/>
    <property type="project" value="UniProtKB-SubCell"/>
</dbReference>
<dbReference type="CDD" id="cd03257">
    <property type="entry name" value="ABC_NikE_OppD_transporters"/>
    <property type="match status" value="1"/>
</dbReference>
<dbReference type="PROSITE" id="PS50893">
    <property type="entry name" value="ABC_TRANSPORTER_2"/>
    <property type="match status" value="1"/>
</dbReference>
<evidence type="ECO:0000256" key="2">
    <source>
        <dbReference type="ARBA" id="ARBA00005417"/>
    </source>
</evidence>
<dbReference type="InterPro" id="IPR050388">
    <property type="entry name" value="ABC_Ni/Peptide_Import"/>
</dbReference>
<dbReference type="GO" id="GO:0016887">
    <property type="term" value="F:ATP hydrolysis activity"/>
    <property type="evidence" value="ECO:0007669"/>
    <property type="project" value="InterPro"/>
</dbReference>
<accession>A0A1I4LFL9</accession>
<gene>
    <name evidence="9" type="ORF">SAMN02983006_02299</name>
</gene>
<dbReference type="PANTHER" id="PTHR43297:SF2">
    <property type="entry name" value="DIPEPTIDE TRANSPORT ATP-BINDING PROTEIN DPPD"/>
    <property type="match status" value="1"/>
</dbReference>
<reference evidence="9 10" key="1">
    <citation type="submission" date="2016-10" db="EMBL/GenBank/DDBJ databases">
        <authorList>
            <person name="de Groot N.N."/>
        </authorList>
    </citation>
    <scope>NUCLEOTIDE SEQUENCE [LARGE SCALE GENOMIC DNA]</scope>
    <source>
        <strain evidence="9 10">ATCC 51327</strain>
    </source>
</reference>
<protein>
    <submittedName>
        <fullName evidence="9">Oligopeptide transport system ATP-binding protein</fullName>
    </submittedName>
</protein>
<evidence type="ECO:0000256" key="4">
    <source>
        <dbReference type="ARBA" id="ARBA00022475"/>
    </source>
</evidence>
<dbReference type="Gene3D" id="3.40.50.300">
    <property type="entry name" value="P-loop containing nucleotide triphosphate hydrolases"/>
    <property type="match status" value="1"/>
</dbReference>
<dbReference type="SUPFAM" id="SSF52540">
    <property type="entry name" value="P-loop containing nucleoside triphosphate hydrolases"/>
    <property type="match status" value="1"/>
</dbReference>
<comment type="similarity">
    <text evidence="2">Belongs to the ABC transporter superfamily.</text>
</comment>
<dbReference type="Proteomes" id="UP000199006">
    <property type="component" value="Unassembled WGS sequence"/>
</dbReference>
<evidence type="ECO:0000256" key="5">
    <source>
        <dbReference type="ARBA" id="ARBA00022741"/>
    </source>
</evidence>
<sequence length="323" mass="35666">MRNLLEVNNLTTYFKSNKGLIKAVDGINFTVSSREILAIVGESGCGKSVTAKTILGLIGQKKNEIIGGEVLFKGENLLTKNYREMQQIRGKEISTVFQDPMTSLNPLHKVGQQIAEVLTIHEQISRQAARKQAINILTKVGIPSAASRAEQYPHQFSGGMRQRAIIAMALVCRPDLLIADEPTTALDVTIQAQILDLLQDLRHELKTAIIMITHDLGVVAEISDTVAVMYAGHLVEKAPVKLLFAEARHPYTKGLLNSIPRPGSRKKLEPIPGQPPDLHNLKTGCNFADRCPSVMAKCRQQSPLLKKIAPDHQAACWLYEEER</sequence>
<dbReference type="Pfam" id="PF08352">
    <property type="entry name" value="oligo_HPY"/>
    <property type="match status" value="1"/>
</dbReference>
<dbReference type="GO" id="GO:0005524">
    <property type="term" value="F:ATP binding"/>
    <property type="evidence" value="ECO:0007669"/>
    <property type="project" value="UniProtKB-KW"/>
</dbReference>
<dbReference type="RefSeq" id="WP_089862331.1">
    <property type="nucleotide sequence ID" value="NZ_FOTI01000040.1"/>
</dbReference>
<dbReference type="SMART" id="SM00382">
    <property type="entry name" value="AAA"/>
    <property type="match status" value="1"/>
</dbReference>
<evidence type="ECO:0000256" key="1">
    <source>
        <dbReference type="ARBA" id="ARBA00004202"/>
    </source>
</evidence>
<name>A0A1I4LFL9_9FIRM</name>
<dbReference type="FunFam" id="3.40.50.300:FF:000016">
    <property type="entry name" value="Oligopeptide ABC transporter ATP-binding component"/>
    <property type="match status" value="1"/>
</dbReference>
<keyword evidence="6 9" id="KW-0067">ATP-binding</keyword>
<comment type="subcellular location">
    <subcellularLocation>
        <location evidence="1">Cell membrane</location>
        <topology evidence="1">Peripheral membrane protein</topology>
    </subcellularLocation>
</comment>
<dbReference type="NCBIfam" id="TIGR01727">
    <property type="entry name" value="oligo_HPY"/>
    <property type="match status" value="1"/>
</dbReference>
<dbReference type="InterPro" id="IPR027417">
    <property type="entry name" value="P-loop_NTPase"/>
</dbReference>
<dbReference type="OrthoDB" id="9779287at2"/>
<dbReference type="InterPro" id="IPR003593">
    <property type="entry name" value="AAA+_ATPase"/>
</dbReference>
<keyword evidence="4" id="KW-1003">Cell membrane</keyword>
<proteinExistence type="inferred from homology"/>
<evidence type="ECO:0000256" key="3">
    <source>
        <dbReference type="ARBA" id="ARBA00022448"/>
    </source>
</evidence>
<keyword evidence="7" id="KW-0472">Membrane</keyword>
<dbReference type="InterPro" id="IPR013563">
    <property type="entry name" value="Oligopep_ABC_C"/>
</dbReference>
<dbReference type="Pfam" id="PF00005">
    <property type="entry name" value="ABC_tran"/>
    <property type="match status" value="1"/>
</dbReference>
<evidence type="ECO:0000256" key="6">
    <source>
        <dbReference type="ARBA" id="ARBA00022840"/>
    </source>
</evidence>
<evidence type="ECO:0000256" key="7">
    <source>
        <dbReference type="ARBA" id="ARBA00023136"/>
    </source>
</evidence>
<dbReference type="InterPro" id="IPR003439">
    <property type="entry name" value="ABC_transporter-like_ATP-bd"/>
</dbReference>
<evidence type="ECO:0000313" key="9">
    <source>
        <dbReference type="EMBL" id="SFL89397.1"/>
    </source>
</evidence>
<dbReference type="PANTHER" id="PTHR43297">
    <property type="entry name" value="OLIGOPEPTIDE TRANSPORT ATP-BINDING PROTEIN APPD"/>
    <property type="match status" value="1"/>
</dbReference>
<feature type="domain" description="ABC transporter" evidence="8">
    <location>
        <begin position="5"/>
        <end position="256"/>
    </location>
</feature>
<dbReference type="InterPro" id="IPR017871">
    <property type="entry name" value="ABC_transporter-like_CS"/>
</dbReference>
<evidence type="ECO:0000313" key="10">
    <source>
        <dbReference type="Proteomes" id="UP000199006"/>
    </source>
</evidence>
<evidence type="ECO:0000259" key="8">
    <source>
        <dbReference type="PROSITE" id="PS50893"/>
    </source>
</evidence>
<dbReference type="AlphaFoldDB" id="A0A1I4LFL9"/>
<organism evidence="9 10">
    <name type="scientific">Halanaerobium salsuginis</name>
    <dbReference type="NCBI Taxonomy" id="29563"/>
    <lineage>
        <taxon>Bacteria</taxon>
        <taxon>Bacillati</taxon>
        <taxon>Bacillota</taxon>
        <taxon>Clostridia</taxon>
        <taxon>Halanaerobiales</taxon>
        <taxon>Halanaerobiaceae</taxon>
        <taxon>Halanaerobium</taxon>
    </lineage>
</organism>
<keyword evidence="10" id="KW-1185">Reference proteome</keyword>
<dbReference type="EMBL" id="FOTI01000040">
    <property type="protein sequence ID" value="SFL89397.1"/>
    <property type="molecule type" value="Genomic_DNA"/>
</dbReference>
<dbReference type="GO" id="GO:0015833">
    <property type="term" value="P:peptide transport"/>
    <property type="evidence" value="ECO:0007669"/>
    <property type="project" value="InterPro"/>
</dbReference>
<dbReference type="PROSITE" id="PS00211">
    <property type="entry name" value="ABC_TRANSPORTER_1"/>
    <property type="match status" value="1"/>
</dbReference>
<keyword evidence="5" id="KW-0547">Nucleotide-binding</keyword>
<keyword evidence="3" id="KW-0813">Transport</keyword>